<dbReference type="InterPro" id="IPR007696">
    <property type="entry name" value="DNA_mismatch_repair_MutS_core"/>
</dbReference>
<sequence>MAKATTKKVTPLMKQYNTIKAKYPDAMLLFRVGDFYETFGEDAKKASEVLGIILTKRGAGSENETALAGFPHHSLNTYLPKLVKSGLRVAICDQLEDPKMTKTIVKRGVTELVTPGVALNDEVLHTKSNNFLATVHFGKKLLGVSFLDVSTGEFLIAQGNEEYIDKLLQNFSPSEILVQKQYKQRFLELFTNRFHTFYLEDWVFQKEYGEDTLKSHFKVQNLKGFGIDALEYGIIAAGAVLYYLSETQHNKLAHIQAISRIAEDNYVWMDRFTVKNLELYGGNSANSVTLLDIIDKTISPMGGRLLKRWLALPLKDMEQIKHRHELVNFMIEDEVFHEIVSYQLKQVSDIERLISKVATGKVSPREVVLLKNSLKAILPIKEAAEKSKNASVKSIGKLLNDCKPLITKINHTLFDDAPVNINKGNAIANGVSEELDELRGIANSGKEYLDNMLARETERTGIPSLKIAFNNVFGYYIEVRNTHKNKVPEEWIRKQTLVNAERYITEELKEYETKILGAEEKIQSLEAALFLDLIQYVIQYVEPVQHNAQLIAQLDCLLSFASLAIENHYVRPVLDKSTDLEIIKGRHPVIEKQLPIGEEYIANDVILNRSEQQIIMITGPNMSGKSAILRQTALIVLLAQMGSYVPAEKAKVGIVDKIFTRVGASDNISMGESTFMVEMNETASILNNISERSLVLLDEIGRGTSTYDGISIAWAISEYLHEHPAKAKTLFATHYHELNEMTSTFERIKNFNVSVKELEDSIIFLRKLVAGGSNHSFGIHVAKLAGMPSQVIHRANKILKQLEENHAQKEVKDTLKQAQHDEMQLSFFQLDDPLLEDLREEIVTTNIDALTPIEALMKLNEIKRMLVKK</sequence>
<dbReference type="FunFam" id="3.40.1170.10:FF:000001">
    <property type="entry name" value="DNA mismatch repair protein MutS"/>
    <property type="match status" value="1"/>
</dbReference>
<dbReference type="NCBIfam" id="TIGR01070">
    <property type="entry name" value="mutS1"/>
    <property type="match status" value="1"/>
</dbReference>
<evidence type="ECO:0000256" key="9">
    <source>
        <dbReference type="HAMAP-Rule" id="MF_00096"/>
    </source>
</evidence>
<reference evidence="12 13" key="1">
    <citation type="submission" date="2016-11" db="EMBL/GenBank/DDBJ databases">
        <authorList>
            <person name="Jaros S."/>
            <person name="Januszkiewicz K."/>
            <person name="Wedrychowicz H."/>
        </authorList>
    </citation>
    <scope>NUCLEOTIDE SEQUENCE [LARGE SCALE GENOMIC DNA]</scope>
    <source>
        <strain evidence="12">NCIMB 2154T</strain>
    </source>
</reference>
<dbReference type="InterPro" id="IPR007861">
    <property type="entry name" value="DNA_mismatch_repair_MutS_clamp"/>
</dbReference>
<dbReference type="EMBL" id="LT634361">
    <property type="protein sequence ID" value="SFZ79986.1"/>
    <property type="molecule type" value="Genomic_DNA"/>
</dbReference>
<evidence type="ECO:0000256" key="2">
    <source>
        <dbReference type="ARBA" id="ARBA00021982"/>
    </source>
</evidence>
<evidence type="ECO:0000313" key="13">
    <source>
        <dbReference type="Proteomes" id="UP000231564"/>
    </source>
</evidence>
<evidence type="ECO:0000256" key="8">
    <source>
        <dbReference type="ARBA" id="ARBA00024647"/>
    </source>
</evidence>
<dbReference type="GO" id="GO:0030983">
    <property type="term" value="F:mismatched DNA binding"/>
    <property type="evidence" value="ECO:0007669"/>
    <property type="project" value="InterPro"/>
</dbReference>
<evidence type="ECO:0000256" key="4">
    <source>
        <dbReference type="ARBA" id="ARBA00022763"/>
    </source>
</evidence>
<dbReference type="PANTHER" id="PTHR11361:SF34">
    <property type="entry name" value="DNA MISMATCH REPAIR PROTEIN MSH1, MITOCHONDRIAL"/>
    <property type="match status" value="1"/>
</dbReference>
<dbReference type="InterPro" id="IPR016151">
    <property type="entry name" value="DNA_mismatch_repair_MutS_N"/>
</dbReference>
<keyword evidence="3 9" id="KW-0547">Nucleotide-binding</keyword>
<feature type="binding site" evidence="9">
    <location>
        <begin position="619"/>
        <end position="626"/>
    </location>
    <ligand>
        <name>ATP</name>
        <dbReference type="ChEBI" id="CHEBI:30616"/>
    </ligand>
</feature>
<dbReference type="NCBIfam" id="NF003810">
    <property type="entry name" value="PRK05399.1"/>
    <property type="match status" value="1"/>
</dbReference>
<dbReference type="PANTHER" id="PTHR11361">
    <property type="entry name" value="DNA MISMATCH REPAIR PROTEIN MUTS FAMILY MEMBER"/>
    <property type="match status" value="1"/>
</dbReference>
<dbReference type="SUPFAM" id="SSF53150">
    <property type="entry name" value="DNA repair protein MutS, domain II"/>
    <property type="match status" value="1"/>
</dbReference>
<dbReference type="HAMAP" id="MF_00096">
    <property type="entry name" value="MutS"/>
    <property type="match status" value="1"/>
</dbReference>
<keyword evidence="6 9" id="KW-0238">DNA-binding</keyword>
<gene>
    <name evidence="9 12" type="primary">mutS</name>
    <name evidence="12" type="ORF">MARIT_0065</name>
</gene>
<dbReference type="Gene3D" id="1.10.1420.10">
    <property type="match status" value="2"/>
</dbReference>
<evidence type="ECO:0000313" key="12">
    <source>
        <dbReference type="EMBL" id="SFZ79986.1"/>
    </source>
</evidence>
<dbReference type="GO" id="GO:0140664">
    <property type="term" value="F:ATP-dependent DNA damage sensor activity"/>
    <property type="evidence" value="ECO:0007669"/>
    <property type="project" value="InterPro"/>
</dbReference>
<dbReference type="Proteomes" id="UP000231564">
    <property type="component" value="Chromosome MARIT"/>
</dbReference>
<dbReference type="InterPro" id="IPR036187">
    <property type="entry name" value="DNA_mismatch_repair_MutS_sf"/>
</dbReference>
<dbReference type="GeneID" id="47721674"/>
<dbReference type="OrthoDB" id="9802448at2"/>
<dbReference type="GO" id="GO:0003684">
    <property type="term" value="F:damaged DNA binding"/>
    <property type="evidence" value="ECO:0007669"/>
    <property type="project" value="UniProtKB-UniRule"/>
</dbReference>
<evidence type="ECO:0000256" key="7">
    <source>
        <dbReference type="ARBA" id="ARBA00023204"/>
    </source>
</evidence>
<dbReference type="Pfam" id="PF05190">
    <property type="entry name" value="MutS_IV"/>
    <property type="match status" value="1"/>
</dbReference>
<dbReference type="KEGG" id="tmar:MARIT_0065"/>
<dbReference type="InterPro" id="IPR027417">
    <property type="entry name" value="P-loop_NTPase"/>
</dbReference>
<dbReference type="AlphaFoldDB" id="A0A2H1E5G3"/>
<keyword evidence="5 9" id="KW-0067">ATP-binding</keyword>
<evidence type="ECO:0000256" key="6">
    <source>
        <dbReference type="ARBA" id="ARBA00023125"/>
    </source>
</evidence>
<dbReference type="PROSITE" id="PS00486">
    <property type="entry name" value="DNA_MISMATCH_REPAIR_2"/>
    <property type="match status" value="1"/>
</dbReference>
<dbReference type="SMART" id="SM00534">
    <property type="entry name" value="MUTSac"/>
    <property type="match status" value="1"/>
</dbReference>
<dbReference type="SUPFAM" id="SSF52540">
    <property type="entry name" value="P-loop containing nucleoside triphosphate hydrolases"/>
    <property type="match status" value="1"/>
</dbReference>
<keyword evidence="7 9" id="KW-0234">DNA repair</keyword>
<proteinExistence type="inferred from homology"/>
<dbReference type="SUPFAM" id="SSF55271">
    <property type="entry name" value="DNA repair protein MutS, domain I"/>
    <property type="match status" value="1"/>
</dbReference>
<dbReference type="Pfam" id="PF00488">
    <property type="entry name" value="MutS_V"/>
    <property type="match status" value="1"/>
</dbReference>
<feature type="domain" description="DNA mismatch repair proteins mutS family" evidence="11">
    <location>
        <begin position="693"/>
        <end position="709"/>
    </location>
</feature>
<dbReference type="InterPro" id="IPR007695">
    <property type="entry name" value="DNA_mismatch_repair_MutS-lik_N"/>
</dbReference>
<dbReference type="Gene3D" id="3.40.50.300">
    <property type="entry name" value="P-loop containing nucleotide triphosphate hydrolases"/>
    <property type="match status" value="1"/>
</dbReference>
<keyword evidence="4 9" id="KW-0227">DNA damage</keyword>
<dbReference type="FunFam" id="3.40.50.300:FF:000870">
    <property type="entry name" value="MutS protein homolog 4"/>
    <property type="match status" value="1"/>
</dbReference>
<dbReference type="Pfam" id="PF05192">
    <property type="entry name" value="MutS_III"/>
    <property type="match status" value="1"/>
</dbReference>
<dbReference type="GO" id="GO:0006298">
    <property type="term" value="P:mismatch repair"/>
    <property type="evidence" value="ECO:0007669"/>
    <property type="project" value="UniProtKB-UniRule"/>
</dbReference>
<evidence type="ECO:0000256" key="5">
    <source>
        <dbReference type="ARBA" id="ARBA00022840"/>
    </source>
</evidence>
<dbReference type="CDD" id="cd03284">
    <property type="entry name" value="ABC_MutS1"/>
    <property type="match status" value="1"/>
</dbReference>
<dbReference type="GO" id="GO:0005829">
    <property type="term" value="C:cytosol"/>
    <property type="evidence" value="ECO:0007669"/>
    <property type="project" value="TreeGrafter"/>
</dbReference>
<dbReference type="Gene3D" id="3.40.1170.10">
    <property type="entry name" value="DNA repair protein MutS, domain I"/>
    <property type="match status" value="1"/>
</dbReference>
<dbReference type="GO" id="GO:0005524">
    <property type="term" value="F:ATP binding"/>
    <property type="evidence" value="ECO:0007669"/>
    <property type="project" value="UniProtKB-UniRule"/>
</dbReference>
<dbReference type="STRING" id="1349785.GCA_000509405_00634"/>
<dbReference type="SUPFAM" id="SSF48334">
    <property type="entry name" value="DNA repair protein MutS, domain III"/>
    <property type="match status" value="1"/>
</dbReference>
<accession>A0A2H1E5G3</accession>
<comment type="similarity">
    <text evidence="1 9 10">Belongs to the DNA mismatch repair MutS family.</text>
</comment>
<dbReference type="Gene3D" id="3.30.420.110">
    <property type="entry name" value="MutS, connector domain"/>
    <property type="match status" value="1"/>
</dbReference>
<evidence type="ECO:0000259" key="11">
    <source>
        <dbReference type="PROSITE" id="PS00486"/>
    </source>
</evidence>
<dbReference type="InterPro" id="IPR045076">
    <property type="entry name" value="MutS"/>
</dbReference>
<evidence type="ECO:0000256" key="1">
    <source>
        <dbReference type="ARBA" id="ARBA00006271"/>
    </source>
</evidence>
<dbReference type="RefSeq" id="WP_100210476.1">
    <property type="nucleotide sequence ID" value="NZ_CP138495.1"/>
</dbReference>
<dbReference type="SMART" id="SM00533">
    <property type="entry name" value="MUTSd"/>
    <property type="match status" value="1"/>
</dbReference>
<name>A0A2H1E5G3_9FLAO</name>
<dbReference type="PIRSF" id="PIRSF037677">
    <property type="entry name" value="DNA_mis_repair_Msh6"/>
    <property type="match status" value="1"/>
</dbReference>
<dbReference type="Pfam" id="PF05188">
    <property type="entry name" value="MutS_II"/>
    <property type="match status" value="1"/>
</dbReference>
<dbReference type="InterPro" id="IPR005748">
    <property type="entry name" value="DNA_mismatch_repair_MutS"/>
</dbReference>
<dbReference type="InterPro" id="IPR007860">
    <property type="entry name" value="DNA_mmatch_repair_MutS_con_dom"/>
</dbReference>
<evidence type="ECO:0000256" key="3">
    <source>
        <dbReference type="ARBA" id="ARBA00022741"/>
    </source>
</evidence>
<comment type="function">
    <text evidence="8 9">This protein is involved in the repair of mismatches in DNA. It is possible that it carries out the mismatch recognition step. This protein has a weak ATPase activity.</text>
</comment>
<organism evidence="12 13">
    <name type="scientific">Tenacibaculum maritimum NCIMB 2154</name>
    <dbReference type="NCBI Taxonomy" id="1349785"/>
    <lineage>
        <taxon>Bacteria</taxon>
        <taxon>Pseudomonadati</taxon>
        <taxon>Bacteroidota</taxon>
        <taxon>Flavobacteriia</taxon>
        <taxon>Flavobacteriales</taxon>
        <taxon>Flavobacteriaceae</taxon>
        <taxon>Tenacibaculum</taxon>
    </lineage>
</organism>
<dbReference type="InterPro" id="IPR000432">
    <property type="entry name" value="DNA_mismatch_repair_MutS_C"/>
</dbReference>
<dbReference type="InterPro" id="IPR017261">
    <property type="entry name" value="DNA_mismatch_repair_MutS/MSH"/>
</dbReference>
<evidence type="ECO:0000256" key="10">
    <source>
        <dbReference type="RuleBase" id="RU003756"/>
    </source>
</evidence>
<keyword evidence="13" id="KW-1185">Reference proteome</keyword>
<dbReference type="InterPro" id="IPR036678">
    <property type="entry name" value="MutS_con_dom_sf"/>
</dbReference>
<protein>
    <recommendedName>
        <fullName evidence="2 9">DNA mismatch repair protein MutS</fullName>
    </recommendedName>
</protein>
<dbReference type="Pfam" id="PF01624">
    <property type="entry name" value="MutS_I"/>
    <property type="match status" value="1"/>
</dbReference>